<evidence type="ECO:0000256" key="3">
    <source>
        <dbReference type="ARBA" id="ARBA00022989"/>
    </source>
</evidence>
<feature type="signal peptide" evidence="6">
    <location>
        <begin position="1"/>
        <end position="33"/>
    </location>
</feature>
<evidence type="ECO:0000313" key="11">
    <source>
        <dbReference type="Proteomes" id="UP000482487"/>
    </source>
</evidence>
<dbReference type="InterPro" id="IPR012340">
    <property type="entry name" value="NA-bd_OB-fold"/>
</dbReference>
<accession>A0A7C9IL59</accession>
<dbReference type="Proteomes" id="UP000482487">
    <property type="component" value="Unassembled WGS sequence"/>
</dbReference>
<feature type="domain" description="NfeD-like C-terminal" evidence="7">
    <location>
        <begin position="392"/>
        <end position="449"/>
    </location>
</feature>
<dbReference type="SUPFAM" id="SSF52096">
    <property type="entry name" value="ClpP/crotonase"/>
    <property type="match status" value="1"/>
</dbReference>
<feature type="domain" description="NfeD1b N-terminal" evidence="9">
    <location>
        <begin position="72"/>
        <end position="206"/>
    </location>
</feature>
<dbReference type="SUPFAM" id="SSF141322">
    <property type="entry name" value="NfeD domain-like"/>
    <property type="match status" value="1"/>
</dbReference>
<feature type="transmembrane region" description="Helical" evidence="5">
    <location>
        <begin position="252"/>
        <end position="275"/>
    </location>
</feature>
<keyword evidence="3 5" id="KW-1133">Transmembrane helix</keyword>
<evidence type="ECO:0000259" key="7">
    <source>
        <dbReference type="Pfam" id="PF01957"/>
    </source>
</evidence>
<dbReference type="PANTHER" id="PTHR33507:SF4">
    <property type="entry name" value="NODULATION COMPETITIVENESS PROTEIN NFED"/>
    <property type="match status" value="1"/>
</dbReference>
<dbReference type="InterPro" id="IPR029045">
    <property type="entry name" value="ClpP/crotonase-like_dom_sf"/>
</dbReference>
<feature type="chain" id="PRO_5029012243" evidence="6">
    <location>
        <begin position="34"/>
        <end position="458"/>
    </location>
</feature>
<comment type="subcellular location">
    <subcellularLocation>
        <location evidence="1">Membrane</location>
        <topology evidence="1">Multi-pass membrane protein</topology>
    </subcellularLocation>
</comment>
<keyword evidence="2 5" id="KW-0812">Transmembrane</keyword>
<keyword evidence="11" id="KW-1185">Reference proteome</keyword>
<reference evidence="10 11" key="1">
    <citation type="submission" date="2020-01" db="EMBL/GenBank/DDBJ databases">
        <title>Genome sequence of Desulfovibrio aerotolerans DSM 16695(T).</title>
        <authorList>
            <person name="Karnachuk O."/>
            <person name="Avakyan M."/>
            <person name="Mardanov A."/>
            <person name="Kadnikov V."/>
            <person name="Ravin N."/>
        </authorList>
    </citation>
    <scope>NUCLEOTIDE SEQUENCE [LARGE SCALE GENOMIC DNA]</scope>
    <source>
        <strain evidence="10 11">DSM 16695</strain>
    </source>
</reference>
<evidence type="ECO:0000313" key="10">
    <source>
        <dbReference type="EMBL" id="MYL82726.1"/>
    </source>
</evidence>
<evidence type="ECO:0000256" key="4">
    <source>
        <dbReference type="ARBA" id="ARBA00023136"/>
    </source>
</evidence>
<feature type="transmembrane region" description="Helical" evidence="5">
    <location>
        <begin position="360"/>
        <end position="379"/>
    </location>
</feature>
<keyword evidence="4 5" id="KW-0472">Membrane</keyword>
<evidence type="ECO:0000259" key="8">
    <source>
        <dbReference type="Pfam" id="PF24961"/>
    </source>
</evidence>
<dbReference type="InterPro" id="IPR052165">
    <property type="entry name" value="Membrane_assoc_protease"/>
</dbReference>
<dbReference type="Pfam" id="PF25145">
    <property type="entry name" value="NfeD1b_N"/>
    <property type="match status" value="1"/>
</dbReference>
<evidence type="ECO:0000256" key="6">
    <source>
        <dbReference type="SAM" id="SignalP"/>
    </source>
</evidence>
<feature type="domain" description="NfeD integral membrane" evidence="8">
    <location>
        <begin position="261"/>
        <end position="377"/>
    </location>
</feature>
<organism evidence="10 11">
    <name type="scientific">Solidesulfovibrio aerotolerans</name>
    <dbReference type="NCBI Taxonomy" id="295255"/>
    <lineage>
        <taxon>Bacteria</taxon>
        <taxon>Pseudomonadati</taxon>
        <taxon>Thermodesulfobacteriota</taxon>
        <taxon>Desulfovibrionia</taxon>
        <taxon>Desulfovibrionales</taxon>
        <taxon>Desulfovibrionaceae</taxon>
        <taxon>Solidesulfovibrio</taxon>
    </lineage>
</organism>
<protein>
    <submittedName>
        <fullName evidence="10">Nodulation protein NfeD</fullName>
    </submittedName>
</protein>
<dbReference type="GO" id="GO:0016020">
    <property type="term" value="C:membrane"/>
    <property type="evidence" value="ECO:0007669"/>
    <property type="project" value="UniProtKB-SubCell"/>
</dbReference>
<evidence type="ECO:0000256" key="1">
    <source>
        <dbReference type="ARBA" id="ARBA00004141"/>
    </source>
</evidence>
<name>A0A7C9IL59_9BACT</name>
<dbReference type="Gene3D" id="2.40.50.140">
    <property type="entry name" value="Nucleic acid-binding proteins"/>
    <property type="match status" value="1"/>
</dbReference>
<evidence type="ECO:0000256" key="2">
    <source>
        <dbReference type="ARBA" id="ARBA00022692"/>
    </source>
</evidence>
<dbReference type="OrthoDB" id="5289056at2"/>
<feature type="transmembrane region" description="Helical" evidence="5">
    <location>
        <begin position="329"/>
        <end position="348"/>
    </location>
</feature>
<evidence type="ECO:0000259" key="9">
    <source>
        <dbReference type="Pfam" id="PF25145"/>
    </source>
</evidence>
<proteinExistence type="predicted"/>
<dbReference type="PANTHER" id="PTHR33507">
    <property type="entry name" value="INNER MEMBRANE PROTEIN YBBJ"/>
    <property type="match status" value="1"/>
</dbReference>
<gene>
    <name evidence="10" type="ORF">GTA51_06195</name>
</gene>
<evidence type="ECO:0000256" key="5">
    <source>
        <dbReference type="SAM" id="Phobius"/>
    </source>
</evidence>
<dbReference type="InterPro" id="IPR056739">
    <property type="entry name" value="NfeD_membrane"/>
</dbReference>
<dbReference type="Pfam" id="PF24961">
    <property type="entry name" value="NfeD_membrane"/>
    <property type="match status" value="1"/>
</dbReference>
<dbReference type="Gene3D" id="3.90.226.10">
    <property type="entry name" value="2-enoyl-CoA Hydratase, Chain A, domain 1"/>
    <property type="match status" value="1"/>
</dbReference>
<dbReference type="InterPro" id="IPR002810">
    <property type="entry name" value="NfeD-like_C"/>
</dbReference>
<keyword evidence="6" id="KW-0732">Signal</keyword>
<dbReference type="AlphaFoldDB" id="A0A7C9IL59"/>
<sequence length="458" mass="47692">MCVASLASTKIRRFFPACALLLGCLLCAGPSLAFTVLDVRLAGAISPAQADMLDAALALAGRQANPDPTRPAAQEQRFDLVLLRLDTPGGSIEVMRRMVASILNAPTPVAVYVSPGGARAASAGVFLVAAAAVAAMAPQTTIGAASPITASGDDLEKTADKKVRNDLQSLVRGLADKYGRNVNWYKQAIDQAASLNAAEAVTEKVVDYIAVDQADLLVQIGKRGLPTPTGKVRFDGSQARFVAYEPGPWYNLLSWLLDPQIAYVLLLIGVAGVFFELTTPGAILPGVVGGLSLIVALYALSILPTNAAGLLLLLLSGGLFLLELHVTSFGLLSLAAVASLFLGSLLLFRFDGSSGLPLGLILPTVAGVSALLLGAVWILSRSQRSKPQTGLEALIGQKALVRHFKGRMGKVFVHGEIWDARLVGDGPAVALAPGAEVVIDGVEEFTLLVSLATKSPTS</sequence>
<dbReference type="EMBL" id="WVUD01000007">
    <property type="protein sequence ID" value="MYL82726.1"/>
    <property type="molecule type" value="Genomic_DNA"/>
</dbReference>
<comment type="caution">
    <text evidence="10">The sequence shown here is derived from an EMBL/GenBank/DDBJ whole genome shotgun (WGS) entry which is preliminary data.</text>
</comment>
<dbReference type="Pfam" id="PF01957">
    <property type="entry name" value="NfeD"/>
    <property type="match status" value="1"/>
</dbReference>
<dbReference type="InterPro" id="IPR056738">
    <property type="entry name" value="NfeD1b_N"/>
</dbReference>